<gene>
    <name evidence="1" type="ORF">EBO15_34090</name>
</gene>
<dbReference type="Proteomes" id="UP000282674">
    <property type="component" value="Unassembled WGS sequence"/>
</dbReference>
<sequence>MWGVIALLLFGLALMAMAAVGALVLLVEWMDSRRAVRWCHTMGRHCGRSSCEPCAIAARSAEAAAKVGARPVLVVPVMLPWPPPIPGAFTWAT</sequence>
<organism evidence="1 2">
    <name type="scientific">Actinomadura harenae</name>
    <dbReference type="NCBI Taxonomy" id="2483351"/>
    <lineage>
        <taxon>Bacteria</taxon>
        <taxon>Bacillati</taxon>
        <taxon>Actinomycetota</taxon>
        <taxon>Actinomycetes</taxon>
        <taxon>Streptosporangiales</taxon>
        <taxon>Thermomonosporaceae</taxon>
        <taxon>Actinomadura</taxon>
    </lineage>
</organism>
<keyword evidence="2" id="KW-1185">Reference proteome</keyword>
<proteinExistence type="predicted"/>
<dbReference type="AlphaFoldDB" id="A0A3M2LML1"/>
<evidence type="ECO:0000313" key="1">
    <source>
        <dbReference type="EMBL" id="RMI38060.1"/>
    </source>
</evidence>
<accession>A0A3M2LML1</accession>
<evidence type="ECO:0000313" key="2">
    <source>
        <dbReference type="Proteomes" id="UP000282674"/>
    </source>
</evidence>
<name>A0A3M2LML1_9ACTN</name>
<dbReference type="EMBL" id="RFFG01000093">
    <property type="protein sequence ID" value="RMI38060.1"/>
    <property type="molecule type" value="Genomic_DNA"/>
</dbReference>
<reference evidence="1 2" key="1">
    <citation type="submission" date="2018-10" db="EMBL/GenBank/DDBJ databases">
        <title>Isolation from soil.</title>
        <authorList>
            <person name="Hu J."/>
        </authorList>
    </citation>
    <scope>NUCLEOTIDE SEQUENCE [LARGE SCALE GENOMIC DNA]</scope>
    <source>
        <strain evidence="1 2">NEAU-Ht49</strain>
    </source>
</reference>
<protein>
    <submittedName>
        <fullName evidence="1">Uncharacterized protein</fullName>
    </submittedName>
</protein>
<comment type="caution">
    <text evidence="1">The sequence shown here is derived from an EMBL/GenBank/DDBJ whole genome shotgun (WGS) entry which is preliminary data.</text>
</comment>